<protein>
    <submittedName>
        <fullName evidence="2">Uncharacterized protein</fullName>
    </submittedName>
</protein>
<feature type="compositionally biased region" description="Polar residues" evidence="1">
    <location>
        <begin position="270"/>
        <end position="285"/>
    </location>
</feature>
<dbReference type="AlphaFoldDB" id="A0AAN8NAZ8"/>
<organism evidence="2 3">
    <name type="scientific">Arthrobotrys conoides</name>
    <dbReference type="NCBI Taxonomy" id="74498"/>
    <lineage>
        <taxon>Eukaryota</taxon>
        <taxon>Fungi</taxon>
        <taxon>Dikarya</taxon>
        <taxon>Ascomycota</taxon>
        <taxon>Pezizomycotina</taxon>
        <taxon>Orbiliomycetes</taxon>
        <taxon>Orbiliales</taxon>
        <taxon>Orbiliaceae</taxon>
        <taxon>Arthrobotrys</taxon>
    </lineage>
</organism>
<feature type="compositionally biased region" description="Basic residues" evidence="1">
    <location>
        <begin position="309"/>
        <end position="319"/>
    </location>
</feature>
<comment type="caution">
    <text evidence="2">The sequence shown here is derived from an EMBL/GenBank/DDBJ whole genome shotgun (WGS) entry which is preliminary data.</text>
</comment>
<reference evidence="2 3" key="1">
    <citation type="submission" date="2019-10" db="EMBL/GenBank/DDBJ databases">
        <authorList>
            <person name="Palmer J.M."/>
        </authorList>
    </citation>
    <scope>NUCLEOTIDE SEQUENCE [LARGE SCALE GENOMIC DNA]</scope>
    <source>
        <strain evidence="2 3">TWF506</strain>
    </source>
</reference>
<dbReference type="Proteomes" id="UP001307849">
    <property type="component" value="Unassembled WGS sequence"/>
</dbReference>
<gene>
    <name evidence="2" type="ORF">TWF506_010095</name>
</gene>
<proteinExistence type="predicted"/>
<evidence type="ECO:0000313" key="2">
    <source>
        <dbReference type="EMBL" id="KAK6511011.1"/>
    </source>
</evidence>
<feature type="region of interest" description="Disordered" evidence="1">
    <location>
        <begin position="267"/>
        <end position="322"/>
    </location>
</feature>
<keyword evidence="3" id="KW-1185">Reference proteome</keyword>
<feature type="region of interest" description="Disordered" evidence="1">
    <location>
        <begin position="194"/>
        <end position="215"/>
    </location>
</feature>
<name>A0AAN8NAZ8_9PEZI</name>
<sequence length="644" mass="71110">MPPPSAQPTLPSEPTFPDATLTEKQLEELISSEFKTLLSCKRFNQGRPNSRFKHLIFAFESLNNAINVNSFCSRHNISRTFVFEVLARLVSKKVHNGTKEPSEPVTLTQFPDFSELVTNGYSNDDWNREAVTDSHEKKSDVPLVKNVPILIDPNKDQDAIQSLNQGTTPGTPGQKIEAPVVAPTVPEVVYPPVTPLKTPDNGGKPVQSKPALQGVGEEDYNKVPIYTPLPVLIGGTALEINNGPLLNPKPSTGKKDTEAISKSIPRAMATGSNLTQSLNKQSPNTKKSRLKSKLRKENLAISLNPTAKPSKKKKKKKAKKEADALASLVKDVKTDPIVSLPLPPRPSFLPAADPPAITPSPRSVLPKSLAKLLNKHKQSRTPTKTILTAAVAAANPFPSTALPNANDRPVSCIVNDIIQLKFPSPETIGLPYPVQFIILTETQSVLEGVCHSFAKDWLPRLTSTEPFLHPESAELSLWVRTMAHPANIAVIPYDALDIEFMHSVVKIPHTGRFFDESSRSLVRLRNLTVHRQNLDCNELHEVLRSAVYMAIFLRRYDEADYLGKIWDKQDELGTNLKKQIIKIRADIKKALEALYHHKPDLYNCSAAVVDIGMERTEKAFAGANLSLADLRALKSVQLPDRDNK</sequence>
<evidence type="ECO:0000313" key="3">
    <source>
        <dbReference type="Proteomes" id="UP001307849"/>
    </source>
</evidence>
<evidence type="ECO:0000256" key="1">
    <source>
        <dbReference type="SAM" id="MobiDB-lite"/>
    </source>
</evidence>
<dbReference type="EMBL" id="JAVHJM010000007">
    <property type="protein sequence ID" value="KAK6511011.1"/>
    <property type="molecule type" value="Genomic_DNA"/>
</dbReference>
<accession>A0AAN8NAZ8</accession>